<gene>
    <name evidence="1" type="ORF">SAMN02745723_101159</name>
</gene>
<proteinExistence type="predicted"/>
<name>A0AAJ4W7P1_9GAMM</name>
<organism evidence="1 2">
    <name type="scientific">Pragia fontium DSM 5563 = ATCC 49100</name>
    <dbReference type="NCBI Taxonomy" id="1122977"/>
    <lineage>
        <taxon>Bacteria</taxon>
        <taxon>Pseudomonadati</taxon>
        <taxon>Pseudomonadota</taxon>
        <taxon>Gammaproteobacteria</taxon>
        <taxon>Enterobacterales</taxon>
        <taxon>Budviciaceae</taxon>
        <taxon>Pragia</taxon>
    </lineage>
</organism>
<dbReference type="EMBL" id="FOLW01000001">
    <property type="protein sequence ID" value="SFC01203.1"/>
    <property type="molecule type" value="Genomic_DNA"/>
</dbReference>
<dbReference type="AlphaFoldDB" id="A0AAJ4W7P1"/>
<evidence type="ECO:0000313" key="1">
    <source>
        <dbReference type="EMBL" id="SFC01203.1"/>
    </source>
</evidence>
<dbReference type="RefSeq" id="WP_074820096.1">
    <property type="nucleotide sequence ID" value="NZ_FOLW01000001.1"/>
</dbReference>
<reference evidence="1 2" key="1">
    <citation type="submission" date="2016-10" db="EMBL/GenBank/DDBJ databases">
        <authorList>
            <person name="Varghese N."/>
            <person name="Submissions S."/>
        </authorList>
    </citation>
    <scope>NUCLEOTIDE SEQUENCE [LARGE SCALE GENOMIC DNA]</scope>
    <source>
        <strain evidence="1 2">DSM 5563</strain>
    </source>
</reference>
<evidence type="ECO:0000313" key="2">
    <source>
        <dbReference type="Proteomes" id="UP000226420"/>
    </source>
</evidence>
<accession>A0AAJ4W7P1</accession>
<protein>
    <submittedName>
        <fullName evidence="1">Uncharacterized protein</fullName>
    </submittedName>
</protein>
<comment type="caution">
    <text evidence="1">The sequence shown here is derived from an EMBL/GenBank/DDBJ whole genome shotgun (WGS) entry which is preliminary data.</text>
</comment>
<sequence length="179" mass="19716">MSLLRVIIKGLVLVSGLVAISLSLVNIASANSPEVQDSEILKDMDLESQLGFYDLLSKKEEVYDVRLYPGMQDILVNVTTPKNSRLIIKGRMVLDTQVSGNNSFKFSTIYYYNPMPDQLIDSVMDSSKREPLLINSYATETDQLVVTQNGLLFVHPKGSNILQVLAPKPLAAPASNKNG</sequence>
<dbReference type="Proteomes" id="UP000226420">
    <property type="component" value="Unassembled WGS sequence"/>
</dbReference>